<reference evidence="9" key="2">
    <citation type="submission" date="2015-01" db="EMBL/GenBank/DDBJ databases">
        <title>Evolutionary Origins and Diversification of the Mycorrhizal Mutualists.</title>
        <authorList>
            <consortium name="DOE Joint Genome Institute"/>
            <consortium name="Mycorrhizal Genomics Consortium"/>
            <person name="Kohler A."/>
            <person name="Kuo A."/>
            <person name="Nagy L.G."/>
            <person name="Floudas D."/>
            <person name="Copeland A."/>
            <person name="Barry K.W."/>
            <person name="Cichocki N."/>
            <person name="Veneault-Fourrey C."/>
            <person name="LaButti K."/>
            <person name="Lindquist E.A."/>
            <person name="Lipzen A."/>
            <person name="Lundell T."/>
            <person name="Morin E."/>
            <person name="Murat C."/>
            <person name="Riley R."/>
            <person name="Ohm R."/>
            <person name="Sun H."/>
            <person name="Tunlid A."/>
            <person name="Henrissat B."/>
            <person name="Grigoriev I.V."/>
            <person name="Hibbett D.S."/>
            <person name="Martin F."/>
        </authorList>
    </citation>
    <scope>NUCLEOTIDE SEQUENCE [LARGE SCALE GENOMIC DNA]</scope>
    <source>
        <strain evidence="9">Ve08.2h10</strain>
    </source>
</reference>
<dbReference type="InterPro" id="IPR017907">
    <property type="entry name" value="Znf_RING_CS"/>
</dbReference>
<organism evidence="8 9">
    <name type="scientific">Paxillus rubicundulus Ve08.2h10</name>
    <dbReference type="NCBI Taxonomy" id="930991"/>
    <lineage>
        <taxon>Eukaryota</taxon>
        <taxon>Fungi</taxon>
        <taxon>Dikarya</taxon>
        <taxon>Basidiomycota</taxon>
        <taxon>Agaricomycotina</taxon>
        <taxon>Agaricomycetes</taxon>
        <taxon>Agaricomycetidae</taxon>
        <taxon>Boletales</taxon>
        <taxon>Paxilineae</taxon>
        <taxon>Paxillaceae</taxon>
        <taxon>Paxillus</taxon>
    </lineage>
</organism>
<keyword evidence="5" id="KW-0175">Coiled coil</keyword>
<dbReference type="InterPro" id="IPR013083">
    <property type="entry name" value="Znf_RING/FYVE/PHD"/>
</dbReference>
<dbReference type="PROSITE" id="PS00518">
    <property type="entry name" value="ZF_RING_1"/>
    <property type="match status" value="1"/>
</dbReference>
<dbReference type="PANTHER" id="PTHR23327:SF51">
    <property type="entry name" value="TRANSCRIPTIONAL REGULATOR OF YEAST FORM ADHERENCE 3"/>
    <property type="match status" value="1"/>
</dbReference>
<evidence type="ECO:0000313" key="9">
    <source>
        <dbReference type="Proteomes" id="UP000054538"/>
    </source>
</evidence>
<proteinExistence type="predicted"/>
<dbReference type="InterPro" id="IPR001841">
    <property type="entry name" value="Znf_RING"/>
</dbReference>
<feature type="domain" description="RING-type" evidence="6">
    <location>
        <begin position="395"/>
        <end position="434"/>
    </location>
</feature>
<dbReference type="Pfam" id="PF03105">
    <property type="entry name" value="SPX"/>
    <property type="match status" value="1"/>
</dbReference>
<dbReference type="InParanoid" id="A0A0D0DEN8"/>
<evidence type="ECO:0000256" key="2">
    <source>
        <dbReference type="ARBA" id="ARBA00022771"/>
    </source>
</evidence>
<evidence type="ECO:0000313" key="8">
    <source>
        <dbReference type="EMBL" id="KIK95997.1"/>
    </source>
</evidence>
<keyword evidence="1" id="KW-0479">Metal-binding</keyword>
<feature type="coiled-coil region" evidence="5">
    <location>
        <begin position="265"/>
        <end position="292"/>
    </location>
</feature>
<dbReference type="SMART" id="SM00184">
    <property type="entry name" value="RING"/>
    <property type="match status" value="1"/>
</dbReference>
<keyword evidence="2 4" id="KW-0863">Zinc-finger</keyword>
<evidence type="ECO:0000259" key="6">
    <source>
        <dbReference type="PROSITE" id="PS50089"/>
    </source>
</evidence>
<sequence>MHFSKTYVQLLLSLPPELRDNAVEYRQLKKLINQVATELNSLGLNPLVLQRLLGHEETIVGSANFRELGEGSQCVTSEEESPHQPINVVYEIASESTYLEPRLRLLLKHPHDAATGISTEQHTHSSIPDKDLESILHALRLRFVIFDDEVSSLNDIPKQTDLIIPLRSDAAFFQLLNSTLSSLFEHFDGLYDNFSSTVTALACAIASRARPTTSSAPRSFSVYSPVANNVAHVRPSSGGKSDLYTWREVFQLYVEAEVFEGIGGVNRCERSVEEAEKRLQAFERRIKEKKGSLRLSGSMETLDLFMALNLFILNVKKWQFANAEATRKILKKHTKRTALPIPSHLTSKLDGPIPASSSTDLALIPQPLTSFTRLLVQAIGETLLPIIPHIDDYSCPICTSIAFKPIRLGCGHLFCVRCLVKLQKLAKSNCPMCRAPTVLKADRNNVDYALLNLMADWFPFESREKLRANEREAAQEELEELGLSESSGCSIM</sequence>
<dbReference type="Proteomes" id="UP000054538">
    <property type="component" value="Unassembled WGS sequence"/>
</dbReference>
<evidence type="ECO:0000256" key="3">
    <source>
        <dbReference type="ARBA" id="ARBA00022833"/>
    </source>
</evidence>
<dbReference type="AlphaFoldDB" id="A0A0D0DEN8"/>
<evidence type="ECO:0000256" key="1">
    <source>
        <dbReference type="ARBA" id="ARBA00022723"/>
    </source>
</evidence>
<evidence type="ECO:0000256" key="4">
    <source>
        <dbReference type="PROSITE-ProRule" id="PRU00175"/>
    </source>
</evidence>
<keyword evidence="9" id="KW-1185">Reference proteome</keyword>
<feature type="domain" description="SPX" evidence="7">
    <location>
        <begin position="1"/>
        <end position="347"/>
    </location>
</feature>
<dbReference type="STRING" id="930991.A0A0D0DEN8"/>
<evidence type="ECO:0008006" key="10">
    <source>
        <dbReference type="Google" id="ProtNLM"/>
    </source>
</evidence>
<dbReference type="PROSITE" id="PS50089">
    <property type="entry name" value="ZF_RING_2"/>
    <property type="match status" value="1"/>
</dbReference>
<dbReference type="PROSITE" id="PS51382">
    <property type="entry name" value="SPX"/>
    <property type="match status" value="1"/>
</dbReference>
<name>A0A0D0DEN8_9AGAM</name>
<dbReference type="Gene3D" id="3.30.40.10">
    <property type="entry name" value="Zinc/RING finger domain, C3HC4 (zinc finger)"/>
    <property type="match status" value="1"/>
</dbReference>
<dbReference type="Pfam" id="PF13920">
    <property type="entry name" value="zf-C3HC4_3"/>
    <property type="match status" value="1"/>
</dbReference>
<gene>
    <name evidence="8" type="ORF">PAXRUDRAFT_826467</name>
</gene>
<dbReference type="PANTHER" id="PTHR23327">
    <property type="entry name" value="RING FINGER PROTEIN 127"/>
    <property type="match status" value="1"/>
</dbReference>
<protein>
    <recommendedName>
        <fullName evidence="10">RING-14 protein</fullName>
    </recommendedName>
</protein>
<dbReference type="SUPFAM" id="SSF57850">
    <property type="entry name" value="RING/U-box"/>
    <property type="match status" value="1"/>
</dbReference>
<keyword evidence="3" id="KW-0862">Zinc</keyword>
<reference evidence="8 9" key="1">
    <citation type="submission" date="2014-04" db="EMBL/GenBank/DDBJ databases">
        <authorList>
            <consortium name="DOE Joint Genome Institute"/>
            <person name="Kuo A."/>
            <person name="Kohler A."/>
            <person name="Jargeat P."/>
            <person name="Nagy L.G."/>
            <person name="Floudas D."/>
            <person name="Copeland A."/>
            <person name="Barry K.W."/>
            <person name="Cichocki N."/>
            <person name="Veneault-Fourrey C."/>
            <person name="LaButti K."/>
            <person name="Lindquist E.A."/>
            <person name="Lipzen A."/>
            <person name="Lundell T."/>
            <person name="Morin E."/>
            <person name="Murat C."/>
            <person name="Sun H."/>
            <person name="Tunlid A."/>
            <person name="Henrissat B."/>
            <person name="Grigoriev I.V."/>
            <person name="Hibbett D.S."/>
            <person name="Martin F."/>
            <person name="Nordberg H.P."/>
            <person name="Cantor M.N."/>
            <person name="Hua S.X."/>
        </authorList>
    </citation>
    <scope>NUCLEOTIDE SEQUENCE [LARGE SCALE GENOMIC DNA]</scope>
    <source>
        <strain evidence="8 9">Ve08.2h10</strain>
    </source>
</reference>
<dbReference type="GO" id="GO:0008270">
    <property type="term" value="F:zinc ion binding"/>
    <property type="evidence" value="ECO:0007669"/>
    <property type="project" value="UniProtKB-KW"/>
</dbReference>
<evidence type="ECO:0000256" key="5">
    <source>
        <dbReference type="SAM" id="Coils"/>
    </source>
</evidence>
<dbReference type="OrthoDB" id="5588846at2759"/>
<dbReference type="InterPro" id="IPR004331">
    <property type="entry name" value="SPX_dom"/>
</dbReference>
<dbReference type="EMBL" id="KN825010">
    <property type="protein sequence ID" value="KIK95997.1"/>
    <property type="molecule type" value="Genomic_DNA"/>
</dbReference>
<evidence type="ECO:0000259" key="7">
    <source>
        <dbReference type="PROSITE" id="PS51382"/>
    </source>
</evidence>
<dbReference type="HOGENOM" id="CLU_017137_2_1_1"/>
<accession>A0A0D0DEN8</accession>